<dbReference type="PANTHER" id="PTHR11552:SF210">
    <property type="entry name" value="GLUCOSE-METHANOL-CHOLINE OXIDOREDUCTASE N-TERMINAL DOMAIN-CONTAINING PROTEIN-RELATED"/>
    <property type="match status" value="1"/>
</dbReference>
<evidence type="ECO:0000313" key="4">
    <source>
        <dbReference type="EMBL" id="KAL1875659.1"/>
    </source>
</evidence>
<feature type="region of interest" description="Disordered" evidence="2">
    <location>
        <begin position="500"/>
        <end position="523"/>
    </location>
</feature>
<dbReference type="Gene3D" id="3.50.50.60">
    <property type="entry name" value="FAD/NAD(P)-binding domain"/>
    <property type="match status" value="1"/>
</dbReference>
<keyword evidence="5" id="KW-1185">Reference proteome</keyword>
<dbReference type="SUPFAM" id="SSF51905">
    <property type="entry name" value="FAD/NAD(P)-binding domain"/>
    <property type="match status" value="1"/>
</dbReference>
<dbReference type="InterPro" id="IPR000172">
    <property type="entry name" value="GMC_OxRdtase_N"/>
</dbReference>
<dbReference type="EMBL" id="JAVDPF010000017">
    <property type="protein sequence ID" value="KAL1875659.1"/>
    <property type="molecule type" value="Genomic_DNA"/>
</dbReference>
<dbReference type="PANTHER" id="PTHR11552">
    <property type="entry name" value="GLUCOSE-METHANOL-CHOLINE GMC OXIDOREDUCTASE"/>
    <property type="match status" value="1"/>
</dbReference>
<sequence>MSSDSYDVVIVGGGTAGLVLAARLSEDPNLQVLVLEAGADQKDDPRVNIPAMWSTLIKSPADWVFDTVPQEPLGGRRVPFPQGRILGGSSAMNGLIFTPIPKSNVEGWAELGNPGWDWPSFSRSFSKAFRLTDGTEKSSEVTTNDGALHVSYPDRTDSEWPSIWKDTLAGLGFSVSGDLFTGKANGLVVNPESINPTTKQRSYSQNAYLTPALSRSNLAVITGAEVNRIVFEEDQSSDVVAQGVQYTKDGQTRTVQVQKEVVLAAGAIGSPMLLERSGVGSAELLQRLGIDVVVDNPHVGENLQNHVIVTVSSEVKDGLKTMDPLIRREPDALAAATEAYSKQSGPLATTGTSVTAQLPFRGIQTDEGKKELEEIFNSTLSAQIDNGKQNAEFDQAHKKFIRSVLSSPDEASGCYITLPGWGAFNPDGSRAPAPPGENNFFTIALLSTHPLSRGSVHITSASAPSPNAVAIDPGYLKHPLDIEIFARNLRLLEEILASEPLASQPKPDGRRNPSAPPRGGFADLEKARDYVKRTGLGGNHFVGSCSMLPRKLGGVVDPHLRVYGTKNLRVCDASIVPLIPRANPQAPIYGVAEHGAHIIKSDLQAQSTSP</sequence>
<name>A0ABR3XJ71_9EURO</name>
<dbReference type="Gene3D" id="3.30.560.10">
    <property type="entry name" value="Glucose Oxidase, domain 3"/>
    <property type="match status" value="1"/>
</dbReference>
<dbReference type="Pfam" id="PF00732">
    <property type="entry name" value="GMC_oxred_N"/>
    <property type="match status" value="1"/>
</dbReference>
<accession>A0ABR3XJ71</accession>
<dbReference type="PIRSF" id="PIRSF000137">
    <property type="entry name" value="Alcohol_oxidase"/>
    <property type="match status" value="1"/>
</dbReference>
<dbReference type="PROSITE" id="PS00624">
    <property type="entry name" value="GMC_OXRED_2"/>
    <property type="match status" value="1"/>
</dbReference>
<organism evidence="4 5">
    <name type="scientific">Paecilomyces lecythidis</name>
    <dbReference type="NCBI Taxonomy" id="3004212"/>
    <lineage>
        <taxon>Eukaryota</taxon>
        <taxon>Fungi</taxon>
        <taxon>Dikarya</taxon>
        <taxon>Ascomycota</taxon>
        <taxon>Pezizomycotina</taxon>
        <taxon>Eurotiomycetes</taxon>
        <taxon>Eurotiomycetidae</taxon>
        <taxon>Eurotiales</taxon>
        <taxon>Thermoascaceae</taxon>
        <taxon>Paecilomyces</taxon>
    </lineage>
</organism>
<evidence type="ECO:0000256" key="1">
    <source>
        <dbReference type="ARBA" id="ARBA00010790"/>
    </source>
</evidence>
<dbReference type="InterPro" id="IPR007867">
    <property type="entry name" value="GMC_OxRtase_C"/>
</dbReference>
<comment type="caution">
    <text evidence="4">The sequence shown here is derived from an EMBL/GenBank/DDBJ whole genome shotgun (WGS) entry which is preliminary data.</text>
</comment>
<dbReference type="SUPFAM" id="SSF54373">
    <property type="entry name" value="FAD-linked reductases, C-terminal domain"/>
    <property type="match status" value="1"/>
</dbReference>
<evidence type="ECO:0000259" key="3">
    <source>
        <dbReference type="PROSITE" id="PS00624"/>
    </source>
</evidence>
<evidence type="ECO:0000256" key="2">
    <source>
        <dbReference type="SAM" id="MobiDB-lite"/>
    </source>
</evidence>
<protein>
    <recommendedName>
        <fullName evidence="3">Glucose-methanol-choline oxidoreductase N-terminal domain-containing protein</fullName>
    </recommendedName>
</protein>
<evidence type="ECO:0000313" key="5">
    <source>
        <dbReference type="Proteomes" id="UP001583193"/>
    </source>
</evidence>
<dbReference type="Pfam" id="PF05199">
    <property type="entry name" value="GMC_oxred_C"/>
    <property type="match status" value="1"/>
</dbReference>
<comment type="similarity">
    <text evidence="1">Belongs to the GMC oxidoreductase family.</text>
</comment>
<dbReference type="InterPro" id="IPR036188">
    <property type="entry name" value="FAD/NAD-bd_sf"/>
</dbReference>
<dbReference type="InterPro" id="IPR012132">
    <property type="entry name" value="GMC_OxRdtase"/>
</dbReference>
<reference evidence="4 5" key="1">
    <citation type="journal article" date="2024" name="IMA Fungus">
        <title>IMA Genome - F19 : A genome assembly and annotation guide to empower mycologists, including annotated draft genome sequences of Ceratocystis pirilliformis, Diaporthe australafricana, Fusarium ophioides, Paecilomyces lecythidis, and Sporothrix stenoceras.</title>
        <authorList>
            <person name="Aylward J."/>
            <person name="Wilson A.M."/>
            <person name="Visagie C.M."/>
            <person name="Spraker J."/>
            <person name="Barnes I."/>
            <person name="Buitendag C."/>
            <person name="Ceriani C."/>
            <person name="Del Mar Angel L."/>
            <person name="du Plessis D."/>
            <person name="Fuchs T."/>
            <person name="Gasser K."/>
            <person name="Kramer D."/>
            <person name="Li W."/>
            <person name="Munsamy K."/>
            <person name="Piso A."/>
            <person name="Price J.L."/>
            <person name="Sonnekus B."/>
            <person name="Thomas C."/>
            <person name="van der Nest A."/>
            <person name="van Dijk A."/>
            <person name="van Heerden A."/>
            <person name="van Vuuren N."/>
            <person name="Yilmaz N."/>
            <person name="Duong T.A."/>
            <person name="van der Merwe N.A."/>
            <person name="Wingfield M.J."/>
            <person name="Wingfield B.D."/>
        </authorList>
    </citation>
    <scope>NUCLEOTIDE SEQUENCE [LARGE SCALE GENOMIC DNA]</scope>
    <source>
        <strain evidence="4 5">CMW 18167</strain>
    </source>
</reference>
<dbReference type="Proteomes" id="UP001583193">
    <property type="component" value="Unassembled WGS sequence"/>
</dbReference>
<gene>
    <name evidence="4" type="ORF">Plec18167_005595</name>
</gene>
<feature type="domain" description="Glucose-methanol-choline oxidoreductase N-terminal" evidence="3">
    <location>
        <begin position="266"/>
        <end position="280"/>
    </location>
</feature>
<proteinExistence type="inferred from homology"/>